<feature type="non-terminal residue" evidence="2">
    <location>
        <position position="1"/>
    </location>
</feature>
<dbReference type="GO" id="GO:0046872">
    <property type="term" value="F:metal ion binding"/>
    <property type="evidence" value="ECO:0007669"/>
    <property type="project" value="InterPro"/>
</dbReference>
<evidence type="ECO:0000313" key="3">
    <source>
        <dbReference type="Proteomes" id="UP000236291"/>
    </source>
</evidence>
<dbReference type="Pfam" id="PF02862">
    <property type="entry name" value="DDHD"/>
    <property type="match status" value="1"/>
</dbReference>
<dbReference type="PROSITE" id="PS51043">
    <property type="entry name" value="DDHD"/>
    <property type="match status" value="1"/>
</dbReference>
<organism evidence="2 3">
    <name type="scientific">Trifolium pratense</name>
    <name type="common">Red clover</name>
    <dbReference type="NCBI Taxonomy" id="57577"/>
    <lineage>
        <taxon>Eukaryota</taxon>
        <taxon>Viridiplantae</taxon>
        <taxon>Streptophyta</taxon>
        <taxon>Embryophyta</taxon>
        <taxon>Tracheophyta</taxon>
        <taxon>Spermatophyta</taxon>
        <taxon>Magnoliopsida</taxon>
        <taxon>eudicotyledons</taxon>
        <taxon>Gunneridae</taxon>
        <taxon>Pentapetalae</taxon>
        <taxon>rosids</taxon>
        <taxon>fabids</taxon>
        <taxon>Fabales</taxon>
        <taxon>Fabaceae</taxon>
        <taxon>Papilionoideae</taxon>
        <taxon>50 kb inversion clade</taxon>
        <taxon>NPAAA clade</taxon>
        <taxon>Hologalegina</taxon>
        <taxon>IRL clade</taxon>
        <taxon>Trifolieae</taxon>
        <taxon>Trifolium</taxon>
    </lineage>
</organism>
<dbReference type="PANTHER" id="PTHR23509:SF10">
    <property type="entry name" value="LD21067P"/>
    <property type="match status" value="1"/>
</dbReference>
<comment type="caution">
    <text evidence="2">The sequence shown here is derived from an EMBL/GenBank/DDBJ whole genome shotgun (WGS) entry which is preliminary data.</text>
</comment>
<dbReference type="Proteomes" id="UP000236291">
    <property type="component" value="Unassembled WGS sequence"/>
</dbReference>
<dbReference type="InterPro" id="IPR004177">
    <property type="entry name" value="DDHD_dom"/>
</dbReference>
<evidence type="ECO:0000313" key="2">
    <source>
        <dbReference type="EMBL" id="PNX55971.1"/>
    </source>
</evidence>
<protein>
    <submittedName>
        <fullName evidence="2">Phospholipase DDHD1-like protein</fullName>
    </submittedName>
</protein>
<dbReference type="PANTHER" id="PTHR23509">
    <property type="entry name" value="PA-PL1 PHOSPHOLIPASE FAMILY"/>
    <property type="match status" value="1"/>
</dbReference>
<dbReference type="GO" id="GO:0004620">
    <property type="term" value="F:phospholipase activity"/>
    <property type="evidence" value="ECO:0007669"/>
    <property type="project" value="TreeGrafter"/>
</dbReference>
<reference evidence="2 3" key="2">
    <citation type="journal article" date="2017" name="Front. Plant Sci.">
        <title>Gene Classification and Mining of Molecular Markers Useful in Red Clover (Trifolium pratense) Breeding.</title>
        <authorList>
            <person name="Istvanek J."/>
            <person name="Dluhosova J."/>
            <person name="Dluhos P."/>
            <person name="Patkova L."/>
            <person name="Nedelnik J."/>
            <person name="Repkova J."/>
        </authorList>
    </citation>
    <scope>NUCLEOTIDE SEQUENCE [LARGE SCALE GENOMIC DNA]</scope>
    <source>
        <strain evidence="3">cv. Tatra</strain>
        <tissue evidence="2">Young leaves</tissue>
    </source>
</reference>
<accession>A0A2K3JPJ6</accession>
<dbReference type="GO" id="GO:0005737">
    <property type="term" value="C:cytoplasm"/>
    <property type="evidence" value="ECO:0007669"/>
    <property type="project" value="TreeGrafter"/>
</dbReference>
<evidence type="ECO:0000259" key="1">
    <source>
        <dbReference type="PROSITE" id="PS51043"/>
    </source>
</evidence>
<feature type="domain" description="DDHD" evidence="1">
    <location>
        <begin position="1"/>
        <end position="34"/>
    </location>
</feature>
<gene>
    <name evidence="2" type="ORF">L195_g049605</name>
</gene>
<dbReference type="EMBL" id="ASHM01073511">
    <property type="protein sequence ID" value="PNX55971.1"/>
    <property type="molecule type" value="Genomic_DNA"/>
</dbReference>
<name>A0A2K3JPJ6_TRIPR</name>
<proteinExistence type="predicted"/>
<sequence>DKTFEHPYLQALGSHTNYWRDYDTALFILKHLYRDVPEELDSSIVHSAGSSRNDSRSVSWFDPRDTVEEDVPLTFSDKVKVRNFSIKAKRIFAENTASDYI</sequence>
<dbReference type="InterPro" id="IPR058055">
    <property type="entry name" value="PA-PLA1"/>
</dbReference>
<dbReference type="AlphaFoldDB" id="A0A2K3JPJ6"/>
<reference evidence="2 3" key="1">
    <citation type="journal article" date="2014" name="Am. J. Bot.">
        <title>Genome assembly and annotation for red clover (Trifolium pratense; Fabaceae).</title>
        <authorList>
            <person name="Istvanek J."/>
            <person name="Jaros M."/>
            <person name="Krenek A."/>
            <person name="Repkova J."/>
        </authorList>
    </citation>
    <scope>NUCLEOTIDE SEQUENCE [LARGE SCALE GENOMIC DNA]</scope>
    <source>
        <strain evidence="3">cv. Tatra</strain>
        <tissue evidence="2">Young leaves</tissue>
    </source>
</reference>